<proteinExistence type="predicted"/>
<evidence type="ECO:0000259" key="2">
    <source>
        <dbReference type="SMART" id="SM00062"/>
    </source>
</evidence>
<dbReference type="Gene3D" id="3.40.190.10">
    <property type="entry name" value="Periplasmic binding protein-like II"/>
    <property type="match status" value="2"/>
</dbReference>
<dbReference type="Pfam" id="PF00497">
    <property type="entry name" value="SBP_bac_3"/>
    <property type="match status" value="1"/>
</dbReference>
<dbReference type="SMART" id="SM00062">
    <property type="entry name" value="PBPb"/>
    <property type="match status" value="1"/>
</dbReference>
<dbReference type="SUPFAM" id="SSF53850">
    <property type="entry name" value="Periplasmic binding protein-like II"/>
    <property type="match status" value="1"/>
</dbReference>
<keyword evidence="1" id="KW-0732">Signal</keyword>
<evidence type="ECO:0000256" key="1">
    <source>
        <dbReference type="ARBA" id="ARBA00022729"/>
    </source>
</evidence>
<accession>A0A0W8G3Q2</accession>
<comment type="caution">
    <text evidence="3">The sequence shown here is derived from an EMBL/GenBank/DDBJ whole genome shotgun (WGS) entry which is preliminary data.</text>
</comment>
<name>A0A0W8G3Q2_9ZZZZ</name>
<feature type="domain" description="Solute-binding protein family 3/N-terminal" evidence="2">
    <location>
        <begin position="51"/>
        <end position="272"/>
    </location>
</feature>
<dbReference type="CDD" id="cd13530">
    <property type="entry name" value="PBP2_peptides_like"/>
    <property type="match status" value="1"/>
</dbReference>
<dbReference type="AlphaFoldDB" id="A0A0W8G3Q2"/>
<dbReference type="PANTHER" id="PTHR35936">
    <property type="entry name" value="MEMBRANE-BOUND LYTIC MUREIN TRANSGLYCOSYLASE F"/>
    <property type="match status" value="1"/>
</dbReference>
<gene>
    <name evidence="3" type="ORF">ASZ90_002383</name>
</gene>
<dbReference type="EMBL" id="LNQE01000291">
    <property type="protein sequence ID" value="KUG27760.1"/>
    <property type="molecule type" value="Genomic_DNA"/>
</dbReference>
<protein>
    <submittedName>
        <fullName evidence="3">Extracellular solute-binding protein, family 3</fullName>
    </submittedName>
</protein>
<organism evidence="3">
    <name type="scientific">hydrocarbon metagenome</name>
    <dbReference type="NCBI Taxonomy" id="938273"/>
    <lineage>
        <taxon>unclassified sequences</taxon>
        <taxon>metagenomes</taxon>
        <taxon>ecological metagenomes</taxon>
    </lineage>
</organism>
<dbReference type="InterPro" id="IPR001638">
    <property type="entry name" value="Solute-binding_3/MltF_N"/>
</dbReference>
<reference evidence="3" key="1">
    <citation type="journal article" date="2015" name="Proc. Natl. Acad. Sci. U.S.A.">
        <title>Networks of energetic and metabolic interactions define dynamics in microbial communities.</title>
        <authorList>
            <person name="Embree M."/>
            <person name="Liu J.K."/>
            <person name="Al-Bassam M.M."/>
            <person name="Zengler K."/>
        </authorList>
    </citation>
    <scope>NUCLEOTIDE SEQUENCE</scope>
</reference>
<dbReference type="PANTHER" id="PTHR35936:SF17">
    <property type="entry name" value="ARGININE-BINDING EXTRACELLULAR PROTEIN ARTP"/>
    <property type="match status" value="1"/>
</dbReference>
<evidence type="ECO:0000313" key="3">
    <source>
        <dbReference type="EMBL" id="KUG27760.1"/>
    </source>
</evidence>
<sequence>MRPSSVKASICIVVQPREKEEIMLKMLRVATMLAVALAFAFSGAALAEEKTYINGIDFGFPPFGFVDKDGKPAGFDVESMDWIAKKMGFKVKHQPMDWDGIIPALTAKKIDIIASGMSATEERAKIVNFSIPYYEVTQVLVVKGDEAASFDDLLKTGKKIGVQRGTVTNKLLEEMAKKEGYKFELVLYDSTDLSMEDVKVGRIAGSGMDSSIAKELMKGQAYKVAGTFDVPSEKYGYAIRKEDKEFLETINKGLELLMKDPYWQELKTKYDI</sequence>